<evidence type="ECO:0000313" key="8">
    <source>
        <dbReference type="Proteomes" id="UP001612928"/>
    </source>
</evidence>
<dbReference type="CDD" id="cd07185">
    <property type="entry name" value="OmpA_C-like"/>
    <property type="match status" value="1"/>
</dbReference>
<evidence type="ECO:0000259" key="6">
    <source>
        <dbReference type="PROSITE" id="PS51123"/>
    </source>
</evidence>
<dbReference type="PROSITE" id="PS51257">
    <property type="entry name" value="PROKAR_LIPOPROTEIN"/>
    <property type="match status" value="1"/>
</dbReference>
<name>A0ABW8A376_9ACTN</name>
<gene>
    <name evidence="7" type="ORF">ACIBP5_10955</name>
</gene>
<keyword evidence="3" id="KW-0998">Cell outer membrane</keyword>
<dbReference type="EMBL" id="JBITMB010000002">
    <property type="protein sequence ID" value="MFI7440471.1"/>
    <property type="molecule type" value="Genomic_DNA"/>
</dbReference>
<dbReference type="PRINTS" id="PR01021">
    <property type="entry name" value="OMPADOMAIN"/>
</dbReference>
<sequence length="528" mass="55551">MRISPSGHNATSAPGRLLALAAALTLAVTGCGMLPVQQSAAPPTTSAPASDAPTSDAPASDAPATTPAAGQDDRPALAEVRSTMTEHLKVEVVGLNRVKGKHLVAQIRLSNTGTEDLPWTGQLGDHTRKLGEIRWASGIGVLDTQDRAWLLPYQPQHAPCLCSDQKRDNLGYFIAPGQSIGVYAVLPAPAGNPATATIVTPVGPPMPNVPISDEPPTGDFPDPDAEPVTPVVRRLVLPSESLDKSEETADDGKNLQVSLSSDVLFAIDEATLTPRARSVLAATAKLIDASPASVVAVAGHADSSGNDAINDPLSLRRARAVQRALASLLSRQGVSFQAKGYGSRRPLYSNDSEEGRRRNRRVTVTFSRPQQAAAEPAATTSPGATGLTATTDAGGSPMALKVTGLRRLSGGLGLLTYTVTNQGTAETWFNDLHHAQDWEAYKYQAASNVRLTDVAARRQYLPGRLQVPTDDGVDSYCACTDVSGVRSATSKFAPGQTREFWSLFALPSTAETLKVAVGPFRALQVPVR</sequence>
<feature type="region of interest" description="Disordered" evidence="5">
    <location>
        <begin position="342"/>
        <end position="396"/>
    </location>
</feature>
<comment type="subcellular location">
    <subcellularLocation>
        <location evidence="1">Cell outer membrane</location>
    </subcellularLocation>
</comment>
<dbReference type="InterPro" id="IPR050330">
    <property type="entry name" value="Bact_OuterMem_StrucFunc"/>
</dbReference>
<evidence type="ECO:0000256" key="5">
    <source>
        <dbReference type="SAM" id="MobiDB-lite"/>
    </source>
</evidence>
<dbReference type="InterPro" id="IPR006665">
    <property type="entry name" value="OmpA-like"/>
</dbReference>
<evidence type="ECO:0000256" key="1">
    <source>
        <dbReference type="ARBA" id="ARBA00004442"/>
    </source>
</evidence>
<protein>
    <submittedName>
        <fullName evidence="7">OmpA family protein</fullName>
    </submittedName>
</protein>
<evidence type="ECO:0000256" key="3">
    <source>
        <dbReference type="ARBA" id="ARBA00023237"/>
    </source>
</evidence>
<comment type="caution">
    <text evidence="7">The sequence shown here is derived from an EMBL/GenBank/DDBJ whole genome shotgun (WGS) entry which is preliminary data.</text>
</comment>
<dbReference type="Pfam" id="PF00691">
    <property type="entry name" value="OmpA"/>
    <property type="match status" value="1"/>
</dbReference>
<dbReference type="PANTHER" id="PTHR30329">
    <property type="entry name" value="STATOR ELEMENT OF FLAGELLAR MOTOR COMPLEX"/>
    <property type="match status" value="1"/>
</dbReference>
<keyword evidence="2 4" id="KW-0472">Membrane</keyword>
<feature type="compositionally biased region" description="Low complexity" evidence="5">
    <location>
        <begin position="39"/>
        <end position="69"/>
    </location>
</feature>
<reference evidence="7 8" key="1">
    <citation type="submission" date="2024-10" db="EMBL/GenBank/DDBJ databases">
        <title>The Natural Products Discovery Center: Release of the First 8490 Sequenced Strains for Exploring Actinobacteria Biosynthetic Diversity.</title>
        <authorList>
            <person name="Kalkreuter E."/>
            <person name="Kautsar S.A."/>
            <person name="Yang D."/>
            <person name="Bader C.D."/>
            <person name="Teijaro C.N."/>
            <person name="Fluegel L."/>
            <person name="Davis C.M."/>
            <person name="Simpson J.R."/>
            <person name="Lauterbach L."/>
            <person name="Steele A.D."/>
            <person name="Gui C."/>
            <person name="Meng S."/>
            <person name="Li G."/>
            <person name="Viehrig K."/>
            <person name="Ye F."/>
            <person name="Su P."/>
            <person name="Kiefer A.F."/>
            <person name="Nichols A."/>
            <person name="Cepeda A.J."/>
            <person name="Yan W."/>
            <person name="Fan B."/>
            <person name="Jiang Y."/>
            <person name="Adhikari A."/>
            <person name="Zheng C.-J."/>
            <person name="Schuster L."/>
            <person name="Cowan T.M."/>
            <person name="Smanski M.J."/>
            <person name="Chevrette M.G."/>
            <person name="De Carvalho L.P.S."/>
            <person name="Shen B."/>
        </authorList>
    </citation>
    <scope>NUCLEOTIDE SEQUENCE [LARGE SCALE GENOMIC DNA]</scope>
    <source>
        <strain evidence="7 8">NPDC049503</strain>
    </source>
</reference>
<feature type="compositionally biased region" description="Low complexity" evidence="5">
    <location>
        <begin position="372"/>
        <end position="395"/>
    </location>
</feature>
<dbReference type="PROSITE" id="PS51123">
    <property type="entry name" value="OMPA_2"/>
    <property type="match status" value="1"/>
</dbReference>
<evidence type="ECO:0000313" key="7">
    <source>
        <dbReference type="EMBL" id="MFI7440471.1"/>
    </source>
</evidence>
<feature type="domain" description="OmpA-like" evidence="6">
    <location>
        <begin position="252"/>
        <end position="370"/>
    </location>
</feature>
<organism evidence="7 8">
    <name type="scientific">Nonomuraea indica</name>
    <dbReference type="NCBI Taxonomy" id="1581193"/>
    <lineage>
        <taxon>Bacteria</taxon>
        <taxon>Bacillati</taxon>
        <taxon>Actinomycetota</taxon>
        <taxon>Actinomycetes</taxon>
        <taxon>Streptosporangiales</taxon>
        <taxon>Streptosporangiaceae</taxon>
        <taxon>Nonomuraea</taxon>
    </lineage>
</organism>
<dbReference type="SUPFAM" id="SSF103088">
    <property type="entry name" value="OmpA-like"/>
    <property type="match status" value="1"/>
</dbReference>
<dbReference type="Gene3D" id="3.30.1330.60">
    <property type="entry name" value="OmpA-like domain"/>
    <property type="match status" value="1"/>
</dbReference>
<dbReference type="InterPro" id="IPR036737">
    <property type="entry name" value="OmpA-like_sf"/>
</dbReference>
<keyword evidence="8" id="KW-1185">Reference proteome</keyword>
<dbReference type="InterPro" id="IPR006664">
    <property type="entry name" value="OMP_bac"/>
</dbReference>
<dbReference type="PANTHER" id="PTHR30329:SF21">
    <property type="entry name" value="LIPOPROTEIN YIAD-RELATED"/>
    <property type="match status" value="1"/>
</dbReference>
<evidence type="ECO:0000256" key="4">
    <source>
        <dbReference type="PROSITE-ProRule" id="PRU00473"/>
    </source>
</evidence>
<proteinExistence type="predicted"/>
<dbReference type="RefSeq" id="WP_397020197.1">
    <property type="nucleotide sequence ID" value="NZ_JBITMB010000002.1"/>
</dbReference>
<evidence type="ECO:0000256" key="2">
    <source>
        <dbReference type="ARBA" id="ARBA00023136"/>
    </source>
</evidence>
<accession>A0ABW8A376</accession>
<dbReference type="Proteomes" id="UP001612928">
    <property type="component" value="Unassembled WGS sequence"/>
</dbReference>
<feature type="region of interest" description="Disordered" evidence="5">
    <location>
        <begin position="38"/>
        <end position="75"/>
    </location>
</feature>